<keyword evidence="1" id="KW-1133">Transmembrane helix</keyword>
<comment type="caution">
    <text evidence="2">The sequence shown here is derived from an EMBL/GenBank/DDBJ whole genome shotgun (WGS) entry which is preliminary data.</text>
</comment>
<dbReference type="PATRIC" id="fig|1423816.3.peg.2165"/>
<proteinExistence type="predicted"/>
<protein>
    <submittedName>
        <fullName evidence="2">Uncharacterized protein</fullName>
    </submittedName>
</protein>
<keyword evidence="1" id="KW-0812">Transmembrane</keyword>
<evidence type="ECO:0000256" key="1">
    <source>
        <dbReference type="SAM" id="Phobius"/>
    </source>
</evidence>
<evidence type="ECO:0000313" key="2">
    <source>
        <dbReference type="EMBL" id="KRK12935.1"/>
    </source>
</evidence>
<keyword evidence="1" id="KW-0472">Membrane</keyword>
<sequence>MYNGLVKAGVIVNRRDLITMRTFRIVYAIASILLGLFYSVGGELGLLTFSGDGFASFIVPFLLGFVANWGMVALVVVGVIIDKPMRWWYLGYPVLMGLNIALNQMLPIGVADQASYLMPFLVAVIGGYMLYRTFRKKPHIA</sequence>
<gene>
    <name evidence="2" type="ORF">FD51_GL002088</name>
</gene>
<feature type="transmembrane region" description="Helical" evidence="1">
    <location>
        <begin position="114"/>
        <end position="131"/>
    </location>
</feature>
<name>A0A0R1F382_LACZE</name>
<evidence type="ECO:0000313" key="3">
    <source>
        <dbReference type="Proteomes" id="UP000051984"/>
    </source>
</evidence>
<accession>A0A0R1F382</accession>
<feature type="transmembrane region" description="Helical" evidence="1">
    <location>
        <begin position="87"/>
        <end position="108"/>
    </location>
</feature>
<feature type="transmembrane region" description="Helical" evidence="1">
    <location>
        <begin position="23"/>
        <end position="41"/>
    </location>
</feature>
<dbReference type="eggNOG" id="ENOG5030B82">
    <property type="taxonomic scope" value="Bacteria"/>
</dbReference>
<feature type="transmembrane region" description="Helical" evidence="1">
    <location>
        <begin position="53"/>
        <end position="80"/>
    </location>
</feature>
<reference evidence="2 3" key="1">
    <citation type="journal article" date="2015" name="Genome Announc.">
        <title>Expanding the biotechnology potential of lactobacilli through comparative genomics of 213 strains and associated genera.</title>
        <authorList>
            <person name="Sun Z."/>
            <person name="Harris H.M."/>
            <person name="McCann A."/>
            <person name="Guo C."/>
            <person name="Argimon S."/>
            <person name="Zhang W."/>
            <person name="Yang X."/>
            <person name="Jeffery I.B."/>
            <person name="Cooney J.C."/>
            <person name="Kagawa T.F."/>
            <person name="Liu W."/>
            <person name="Song Y."/>
            <person name="Salvetti E."/>
            <person name="Wrobel A."/>
            <person name="Rasinkangas P."/>
            <person name="Parkhill J."/>
            <person name="Rea M.C."/>
            <person name="O'Sullivan O."/>
            <person name="Ritari J."/>
            <person name="Douillard F.P."/>
            <person name="Paul Ross R."/>
            <person name="Yang R."/>
            <person name="Briner A.E."/>
            <person name="Felis G.E."/>
            <person name="de Vos W.M."/>
            <person name="Barrangou R."/>
            <person name="Klaenhammer T.R."/>
            <person name="Caufield P.W."/>
            <person name="Cui Y."/>
            <person name="Zhang H."/>
            <person name="O'Toole P.W."/>
        </authorList>
    </citation>
    <scope>NUCLEOTIDE SEQUENCE [LARGE SCALE GENOMIC DNA]</scope>
    <source>
        <strain evidence="2 3">DSM 20178</strain>
    </source>
</reference>
<dbReference type="AlphaFoldDB" id="A0A0R1F382"/>
<dbReference type="EMBL" id="AZCT01000003">
    <property type="protein sequence ID" value="KRK12935.1"/>
    <property type="molecule type" value="Genomic_DNA"/>
</dbReference>
<organism evidence="2 3">
    <name type="scientific">Lacticaseibacillus zeae DSM 20178 = KCTC 3804</name>
    <dbReference type="NCBI Taxonomy" id="1423816"/>
    <lineage>
        <taxon>Bacteria</taxon>
        <taxon>Bacillati</taxon>
        <taxon>Bacillota</taxon>
        <taxon>Bacilli</taxon>
        <taxon>Lactobacillales</taxon>
        <taxon>Lactobacillaceae</taxon>
        <taxon>Lacticaseibacillus</taxon>
    </lineage>
</organism>
<dbReference type="Proteomes" id="UP000051984">
    <property type="component" value="Unassembled WGS sequence"/>
</dbReference>